<dbReference type="STRING" id="679197.HMPREF9336_02587"/>
<keyword evidence="1" id="KW-1133">Transmembrane helix</keyword>
<feature type="transmembrane region" description="Helical" evidence="1">
    <location>
        <begin position="188"/>
        <end position="209"/>
    </location>
</feature>
<evidence type="ECO:0000313" key="2">
    <source>
        <dbReference type="EMBL" id="EFV12558.1"/>
    </source>
</evidence>
<feature type="transmembrane region" description="Helical" evidence="1">
    <location>
        <begin position="278"/>
        <end position="295"/>
    </location>
</feature>
<sequence>MNEPALLRLRDATFWAYATGVAAALFWRGPHELAKANVGAVLVWAALTCAGAGVVAFFGWALDPHAVLPRTLVLAGFGWGASCAVLVTGTDGEIGQLLVKLLGAARGDALARWLGVPLAHAVLAILGTWLLLSLADERAPRPTDGMKLGMSCGFGMWSGILLIALVRGSFDNPAGGLAGSLGEGLPHWFALVAAPWAAPALAGYGFSVARGALGLGRLRRLGRFAAAALGAMALACLFDGAAQAALSAASGGWSWAWACAAGFGFAFAVLLPARDPAWWAALGLGAFGSVALALAFGPWQIALLVVCSPLALLGFWRTATRPEGAWLAEALATESDEARSGCAEAAETVDLRTRRSNASAARASFGPKARPLSVRLRLGQIRLANGKALLAHERASAGPKPSGEWQNWLAYLAEEVEAQRAAVRDTVAEMAKEEGVYQ</sequence>
<feature type="transmembrane region" description="Helical" evidence="1">
    <location>
        <begin position="221"/>
        <end position="246"/>
    </location>
</feature>
<proteinExistence type="predicted"/>
<organism evidence="2 3">
    <name type="scientific">Segniliparus rugosus (strain ATCC BAA-974 / DSM 45345 / CCUG 50838 / CIP 108380 / JCM 13579 / CDC 945)</name>
    <dbReference type="NCBI Taxonomy" id="679197"/>
    <lineage>
        <taxon>Bacteria</taxon>
        <taxon>Bacillati</taxon>
        <taxon>Actinomycetota</taxon>
        <taxon>Actinomycetes</taxon>
        <taxon>Mycobacteriales</taxon>
        <taxon>Segniliparaceae</taxon>
        <taxon>Segniliparus</taxon>
    </lineage>
</organism>
<name>E5XSW5_SEGRC</name>
<evidence type="ECO:0000313" key="3">
    <source>
        <dbReference type="Proteomes" id="UP000004816"/>
    </source>
</evidence>
<reference evidence="2 3" key="1">
    <citation type="journal article" date="2011" name="Stand. Genomic Sci.">
        <title>High quality draft genome sequence of Segniliparus rugosus CDC 945(T)= (ATCC BAA-974(T)).</title>
        <authorList>
            <person name="Earl A.M."/>
            <person name="Desjardins C.A."/>
            <person name="Fitzgerald M.G."/>
            <person name="Arachchi H.M."/>
            <person name="Zeng Q."/>
            <person name="Mehta T."/>
            <person name="Griggs A."/>
            <person name="Birren B.W."/>
            <person name="Toney N.C."/>
            <person name="Carr J."/>
            <person name="Posey J."/>
            <person name="Butler W.R."/>
        </authorList>
    </citation>
    <scope>NUCLEOTIDE SEQUENCE [LARGE SCALE GENOMIC DNA]</scope>
    <source>
        <strain evidence="3">ATCC BAA-974 / DSM 45345 / CCUG 50838 / CIP 108380 / JCM 13579 / CDC 945</strain>
    </source>
</reference>
<dbReference type="Proteomes" id="UP000004816">
    <property type="component" value="Unassembled WGS sequence"/>
</dbReference>
<feature type="transmembrane region" description="Helical" evidence="1">
    <location>
        <begin position="110"/>
        <end position="135"/>
    </location>
</feature>
<dbReference type="OrthoDB" id="9785431at2"/>
<accession>E5XSW5</accession>
<keyword evidence="1" id="KW-0812">Transmembrane</keyword>
<protein>
    <submittedName>
        <fullName evidence="2">Uncharacterized protein</fullName>
    </submittedName>
</protein>
<dbReference type="HOGENOM" id="CLU_625411_0_0_11"/>
<feature type="transmembrane region" description="Helical" evidence="1">
    <location>
        <begin position="72"/>
        <end position="90"/>
    </location>
</feature>
<gene>
    <name evidence="2" type="ORF">HMPREF9336_02587</name>
</gene>
<comment type="caution">
    <text evidence="2">The sequence shown here is derived from an EMBL/GenBank/DDBJ whole genome shotgun (WGS) entry which is preliminary data.</text>
</comment>
<dbReference type="AlphaFoldDB" id="E5XSW5"/>
<keyword evidence="3" id="KW-1185">Reference proteome</keyword>
<dbReference type="eggNOG" id="COG2339">
    <property type="taxonomic scope" value="Bacteria"/>
</dbReference>
<feature type="transmembrane region" description="Helical" evidence="1">
    <location>
        <begin position="147"/>
        <end position="168"/>
    </location>
</feature>
<feature type="transmembrane region" description="Helical" evidence="1">
    <location>
        <begin position="41"/>
        <end position="60"/>
    </location>
</feature>
<evidence type="ECO:0000256" key="1">
    <source>
        <dbReference type="SAM" id="Phobius"/>
    </source>
</evidence>
<dbReference type="EMBL" id="ACZI02000002">
    <property type="protein sequence ID" value="EFV12558.1"/>
    <property type="molecule type" value="Genomic_DNA"/>
</dbReference>
<feature type="transmembrane region" description="Helical" evidence="1">
    <location>
        <begin position="12"/>
        <end position="29"/>
    </location>
</feature>
<keyword evidence="1" id="KW-0472">Membrane</keyword>
<dbReference type="RefSeq" id="WP_007471028.1">
    <property type="nucleotide sequence ID" value="NZ_KI391953.1"/>
</dbReference>
<feature type="transmembrane region" description="Helical" evidence="1">
    <location>
        <begin position="252"/>
        <end position="271"/>
    </location>
</feature>